<dbReference type="SUPFAM" id="SSF49354">
    <property type="entry name" value="PapD-like"/>
    <property type="match status" value="1"/>
</dbReference>
<keyword evidence="2" id="KW-1185">Reference proteome</keyword>
<dbReference type="GO" id="GO:0005886">
    <property type="term" value="C:plasma membrane"/>
    <property type="evidence" value="ECO:0007669"/>
    <property type="project" value="TreeGrafter"/>
</dbReference>
<dbReference type="InterPro" id="IPR008962">
    <property type="entry name" value="PapD-like_sf"/>
</dbReference>
<gene>
    <name evidence="1" type="ORF">ES332_A09G226600v1</name>
</gene>
<dbReference type="Proteomes" id="UP000322667">
    <property type="component" value="Chromosome A09"/>
</dbReference>
<accession>A0A5D2P644</accession>
<proteinExistence type="predicted"/>
<sequence length="133" mass="15058">MSHQRYTTYTPIFPNDLISCKSTKPLTEFERTVTLQAQREYPPDMQCKDKFLLQSTIVPPNTDVDDFPADTFNKESSKDIRECKLKVQYISPSAQGNSGDEGSSDSNSLTRKCKPGIQFLSLHLLNFLSLSMN</sequence>
<dbReference type="EMBL" id="CM017618">
    <property type="protein sequence ID" value="TYI11718.1"/>
    <property type="molecule type" value="Genomic_DNA"/>
</dbReference>
<dbReference type="InterPro" id="IPR016763">
    <property type="entry name" value="VAP"/>
</dbReference>
<evidence type="ECO:0000313" key="2">
    <source>
        <dbReference type="Proteomes" id="UP000322667"/>
    </source>
</evidence>
<dbReference type="PANTHER" id="PTHR10809:SF42">
    <property type="entry name" value="VESICLE-ASSOCIATED PROTEIN 2-1"/>
    <property type="match status" value="1"/>
</dbReference>
<reference evidence="1 2" key="1">
    <citation type="submission" date="2019-07" db="EMBL/GenBank/DDBJ databases">
        <title>WGS assembly of Gossypium tomentosum.</title>
        <authorList>
            <person name="Chen Z.J."/>
            <person name="Sreedasyam A."/>
            <person name="Ando A."/>
            <person name="Song Q."/>
            <person name="De L."/>
            <person name="Hulse-Kemp A."/>
            <person name="Ding M."/>
            <person name="Ye W."/>
            <person name="Kirkbride R."/>
            <person name="Jenkins J."/>
            <person name="Plott C."/>
            <person name="Lovell J."/>
            <person name="Lin Y.-M."/>
            <person name="Vaughn R."/>
            <person name="Liu B."/>
            <person name="Li W."/>
            <person name="Simpson S."/>
            <person name="Scheffler B."/>
            <person name="Saski C."/>
            <person name="Grover C."/>
            <person name="Hu G."/>
            <person name="Conover J."/>
            <person name="Carlson J."/>
            <person name="Shu S."/>
            <person name="Boston L."/>
            <person name="Williams M."/>
            <person name="Peterson D."/>
            <person name="Mcgee K."/>
            <person name="Jones D."/>
            <person name="Wendel J."/>
            <person name="Stelly D."/>
            <person name="Grimwood J."/>
            <person name="Schmutz J."/>
        </authorList>
    </citation>
    <scope>NUCLEOTIDE SEQUENCE [LARGE SCALE GENOMIC DNA]</scope>
    <source>
        <strain evidence="1">7179.01</strain>
    </source>
</reference>
<evidence type="ECO:0008006" key="3">
    <source>
        <dbReference type="Google" id="ProtNLM"/>
    </source>
</evidence>
<dbReference type="Gene3D" id="2.60.40.10">
    <property type="entry name" value="Immunoglobulins"/>
    <property type="match status" value="1"/>
</dbReference>
<dbReference type="GO" id="GO:0005789">
    <property type="term" value="C:endoplasmic reticulum membrane"/>
    <property type="evidence" value="ECO:0007669"/>
    <property type="project" value="InterPro"/>
</dbReference>
<evidence type="ECO:0000313" key="1">
    <source>
        <dbReference type="EMBL" id="TYI11718.1"/>
    </source>
</evidence>
<dbReference type="GO" id="GO:0061817">
    <property type="term" value="P:endoplasmic reticulum-plasma membrane tethering"/>
    <property type="evidence" value="ECO:0007669"/>
    <property type="project" value="TreeGrafter"/>
</dbReference>
<dbReference type="EMBL" id="CM017618">
    <property type="protein sequence ID" value="TYI11720.1"/>
    <property type="molecule type" value="Genomic_DNA"/>
</dbReference>
<dbReference type="GO" id="GO:0090158">
    <property type="term" value="P:endoplasmic reticulum membrane organization"/>
    <property type="evidence" value="ECO:0007669"/>
    <property type="project" value="TreeGrafter"/>
</dbReference>
<name>A0A5D2P644_GOSTO</name>
<dbReference type="InterPro" id="IPR013783">
    <property type="entry name" value="Ig-like_fold"/>
</dbReference>
<organism evidence="1 2">
    <name type="scientific">Gossypium tomentosum</name>
    <name type="common">Hawaiian cotton</name>
    <name type="synonym">Gossypium sandvicense</name>
    <dbReference type="NCBI Taxonomy" id="34277"/>
    <lineage>
        <taxon>Eukaryota</taxon>
        <taxon>Viridiplantae</taxon>
        <taxon>Streptophyta</taxon>
        <taxon>Embryophyta</taxon>
        <taxon>Tracheophyta</taxon>
        <taxon>Spermatophyta</taxon>
        <taxon>Magnoliopsida</taxon>
        <taxon>eudicotyledons</taxon>
        <taxon>Gunneridae</taxon>
        <taxon>Pentapetalae</taxon>
        <taxon>rosids</taxon>
        <taxon>malvids</taxon>
        <taxon>Malvales</taxon>
        <taxon>Malvaceae</taxon>
        <taxon>Malvoideae</taxon>
        <taxon>Gossypium</taxon>
    </lineage>
</organism>
<dbReference type="AlphaFoldDB" id="A0A5D2P644"/>
<protein>
    <recommendedName>
        <fullName evidence="3">MSP domain-containing protein</fullName>
    </recommendedName>
</protein>
<dbReference type="PANTHER" id="PTHR10809">
    <property type="entry name" value="VESICLE-ASSOCIATED MEMBRANE PROTEIN-ASSOCIATED PROTEIN"/>
    <property type="match status" value="1"/>
</dbReference>